<evidence type="ECO:0000256" key="3">
    <source>
        <dbReference type="ARBA" id="ARBA00022989"/>
    </source>
</evidence>
<dbReference type="AlphaFoldDB" id="A0A926E040"/>
<accession>A0A926E040</accession>
<protein>
    <submittedName>
        <fullName evidence="6">DUF4870 domain-containing protein</fullName>
    </submittedName>
</protein>
<feature type="transmembrane region" description="Helical" evidence="5">
    <location>
        <begin position="66"/>
        <end position="87"/>
    </location>
</feature>
<evidence type="ECO:0000256" key="4">
    <source>
        <dbReference type="ARBA" id="ARBA00023136"/>
    </source>
</evidence>
<dbReference type="EMBL" id="JACRSV010000001">
    <property type="protein sequence ID" value="MBC8558492.1"/>
    <property type="molecule type" value="Genomic_DNA"/>
</dbReference>
<keyword evidence="7" id="KW-1185">Reference proteome</keyword>
<evidence type="ECO:0000256" key="5">
    <source>
        <dbReference type="SAM" id="Phobius"/>
    </source>
</evidence>
<comment type="subcellular location">
    <subcellularLocation>
        <location evidence="1">Membrane</location>
        <topology evidence="1">Multi-pass membrane protein</topology>
    </subcellularLocation>
</comment>
<reference evidence="6" key="1">
    <citation type="submission" date="2020-08" db="EMBL/GenBank/DDBJ databases">
        <title>Genome public.</title>
        <authorList>
            <person name="Liu C."/>
            <person name="Sun Q."/>
        </authorList>
    </citation>
    <scope>NUCLEOTIDE SEQUENCE</scope>
    <source>
        <strain evidence="6">NSJ-33</strain>
    </source>
</reference>
<keyword evidence="4 5" id="KW-0472">Membrane</keyword>
<dbReference type="RefSeq" id="WP_249293381.1">
    <property type="nucleotide sequence ID" value="NZ_JACRSV010000001.1"/>
</dbReference>
<evidence type="ECO:0000256" key="2">
    <source>
        <dbReference type="ARBA" id="ARBA00022692"/>
    </source>
</evidence>
<feature type="transmembrane region" description="Helical" evidence="5">
    <location>
        <begin position="12"/>
        <end position="28"/>
    </location>
</feature>
<dbReference type="Proteomes" id="UP000610760">
    <property type="component" value="Unassembled WGS sequence"/>
</dbReference>
<dbReference type="InterPro" id="IPR019109">
    <property type="entry name" value="MamF_MmsF"/>
</dbReference>
<sequence>MANSSNEKVYNVLAYIGILFIVGLIADSQNPKVRFHVNQGLVLFLAEVVLGIVCGIISAIPFIGFIGSICSGIIGIVGVVFMIIGIIHAANDEEVPLPVIGGITILK</sequence>
<dbReference type="Pfam" id="PF09685">
    <property type="entry name" value="MamF_MmsF"/>
    <property type="match status" value="1"/>
</dbReference>
<name>A0A926E040_9FIRM</name>
<gene>
    <name evidence="6" type="ORF">H8710_00270</name>
</gene>
<feature type="transmembrane region" description="Helical" evidence="5">
    <location>
        <begin position="40"/>
        <end position="60"/>
    </location>
</feature>
<organism evidence="6 7">
    <name type="scientific">Fumia xinanensis</name>
    <dbReference type="NCBI Taxonomy" id="2763659"/>
    <lineage>
        <taxon>Bacteria</taxon>
        <taxon>Bacillati</taxon>
        <taxon>Bacillota</taxon>
        <taxon>Clostridia</taxon>
        <taxon>Eubacteriales</taxon>
        <taxon>Oscillospiraceae</taxon>
        <taxon>Fumia</taxon>
    </lineage>
</organism>
<comment type="caution">
    <text evidence="6">The sequence shown here is derived from an EMBL/GenBank/DDBJ whole genome shotgun (WGS) entry which is preliminary data.</text>
</comment>
<evidence type="ECO:0000256" key="1">
    <source>
        <dbReference type="ARBA" id="ARBA00004141"/>
    </source>
</evidence>
<evidence type="ECO:0000313" key="6">
    <source>
        <dbReference type="EMBL" id="MBC8558492.1"/>
    </source>
</evidence>
<keyword evidence="2 5" id="KW-0812">Transmembrane</keyword>
<proteinExistence type="predicted"/>
<evidence type="ECO:0000313" key="7">
    <source>
        <dbReference type="Proteomes" id="UP000610760"/>
    </source>
</evidence>
<keyword evidence="3 5" id="KW-1133">Transmembrane helix</keyword>